<sequence length="31" mass="3517">MYTSSALSKDDLLSISFITLIKLILTTDLHY</sequence>
<reference evidence="1" key="1">
    <citation type="submission" date="2017-05" db="UniProtKB">
        <authorList>
            <consortium name="EnsemblMetazoa"/>
        </authorList>
    </citation>
    <scope>IDENTIFICATION</scope>
</reference>
<accession>A0A1X7U0E7</accession>
<organism evidence="1">
    <name type="scientific">Amphimedon queenslandica</name>
    <name type="common">Sponge</name>
    <dbReference type="NCBI Taxonomy" id="400682"/>
    <lineage>
        <taxon>Eukaryota</taxon>
        <taxon>Metazoa</taxon>
        <taxon>Porifera</taxon>
        <taxon>Demospongiae</taxon>
        <taxon>Heteroscleromorpha</taxon>
        <taxon>Haplosclerida</taxon>
        <taxon>Niphatidae</taxon>
        <taxon>Amphimedon</taxon>
    </lineage>
</organism>
<dbReference type="InParanoid" id="A0A1X7U0E7"/>
<dbReference type="EnsemblMetazoa" id="Aqu2.1.21166_001">
    <property type="protein sequence ID" value="Aqu2.1.21166_001"/>
    <property type="gene ID" value="Aqu2.1.21166"/>
</dbReference>
<dbReference type="AlphaFoldDB" id="A0A1X7U0E7"/>
<name>A0A1X7U0E7_AMPQE</name>
<evidence type="ECO:0000313" key="1">
    <source>
        <dbReference type="EnsemblMetazoa" id="Aqu2.1.21166_001"/>
    </source>
</evidence>
<protein>
    <submittedName>
        <fullName evidence="1">Uncharacterized protein</fullName>
    </submittedName>
</protein>
<proteinExistence type="predicted"/>